<evidence type="ECO:0000313" key="3">
    <source>
        <dbReference type="Proteomes" id="UP000075714"/>
    </source>
</evidence>
<dbReference type="STRING" id="33097.A0A150H336"/>
<dbReference type="PANTHER" id="PTHR34782:SF1">
    <property type="entry name" value="PHOSPHORIBOSYLFORMYLGLYCINAMIDINE SYNTHASE"/>
    <property type="match status" value="1"/>
</dbReference>
<dbReference type="PANTHER" id="PTHR34782">
    <property type="entry name" value="PHOSPHORIBOSYLFORMYLGLYCINAMIDINE SYNTHASE"/>
    <property type="match status" value="1"/>
</dbReference>
<proteinExistence type="predicted"/>
<evidence type="ECO:0000256" key="1">
    <source>
        <dbReference type="SAM" id="MobiDB-lite"/>
    </source>
</evidence>
<dbReference type="InterPro" id="IPR027471">
    <property type="entry name" value="YbeD-like_sf"/>
</dbReference>
<dbReference type="EMBL" id="LSYV01000003">
    <property type="protein sequence ID" value="KXZ55980.1"/>
    <property type="molecule type" value="Genomic_DNA"/>
</dbReference>
<organism evidence="2 3">
    <name type="scientific">Gonium pectorale</name>
    <name type="common">Green alga</name>
    <dbReference type="NCBI Taxonomy" id="33097"/>
    <lineage>
        <taxon>Eukaryota</taxon>
        <taxon>Viridiplantae</taxon>
        <taxon>Chlorophyta</taxon>
        <taxon>core chlorophytes</taxon>
        <taxon>Chlorophyceae</taxon>
        <taxon>CS clade</taxon>
        <taxon>Chlamydomonadales</taxon>
        <taxon>Volvocaceae</taxon>
        <taxon>Gonium</taxon>
    </lineage>
</organism>
<feature type="compositionally biased region" description="Basic residues" evidence="1">
    <location>
        <begin position="55"/>
        <end position="65"/>
    </location>
</feature>
<gene>
    <name evidence="2" type="ORF">GPECTOR_2g1532</name>
</gene>
<keyword evidence="3" id="KW-1185">Reference proteome</keyword>
<name>A0A150H336_GONPE</name>
<accession>A0A150H336</accession>
<feature type="region of interest" description="Disordered" evidence="1">
    <location>
        <begin position="52"/>
        <end position="77"/>
    </location>
</feature>
<dbReference type="InterPro" id="IPR007454">
    <property type="entry name" value="UPF0250_YbeD-like"/>
</dbReference>
<dbReference type="Pfam" id="PF04359">
    <property type="entry name" value="DUF493"/>
    <property type="match status" value="1"/>
</dbReference>
<evidence type="ECO:0000313" key="2">
    <source>
        <dbReference type="EMBL" id="KXZ55980.1"/>
    </source>
</evidence>
<comment type="caution">
    <text evidence="2">The sequence shown here is derived from an EMBL/GenBank/DDBJ whole genome shotgun (WGS) entry which is preliminary data.</text>
</comment>
<evidence type="ECO:0008006" key="4">
    <source>
        <dbReference type="Google" id="ProtNLM"/>
    </source>
</evidence>
<dbReference type="Proteomes" id="UP000075714">
    <property type="component" value="Unassembled WGS sequence"/>
</dbReference>
<reference evidence="3" key="1">
    <citation type="journal article" date="2016" name="Nat. Commun.">
        <title>The Gonium pectorale genome demonstrates co-option of cell cycle regulation during the evolution of multicellularity.</title>
        <authorList>
            <person name="Hanschen E.R."/>
            <person name="Marriage T.N."/>
            <person name="Ferris P.J."/>
            <person name="Hamaji T."/>
            <person name="Toyoda A."/>
            <person name="Fujiyama A."/>
            <person name="Neme R."/>
            <person name="Noguchi H."/>
            <person name="Minakuchi Y."/>
            <person name="Suzuki M."/>
            <person name="Kawai-Toyooka H."/>
            <person name="Smith D.R."/>
            <person name="Sparks H."/>
            <person name="Anderson J."/>
            <person name="Bakaric R."/>
            <person name="Luria V."/>
            <person name="Karger A."/>
            <person name="Kirschner M.W."/>
            <person name="Durand P.M."/>
            <person name="Michod R.E."/>
            <person name="Nozaki H."/>
            <person name="Olson B.J."/>
        </authorList>
    </citation>
    <scope>NUCLEOTIDE SEQUENCE [LARGE SCALE GENOMIC DNA]</scope>
    <source>
        <strain evidence="3">NIES-2863</strain>
    </source>
</reference>
<sequence>MLCSGRLGLQGKLGRRSLGTTSLAITRAVSGDTPSSSGRDLSCSGGPVGFGTLRKGFKPQPKRKQAPPSGPTMNGRDKAEVLRDTNAEVASKLGGGPDDMWADWKRVDAKVNTYPCERLFTAVGSGGEDFRDAMVRCVEEVVGAPVPVDVRASSGGNYLSVRVGPVVVKNRDEVLAVFIKMREDKRLKFHL</sequence>
<dbReference type="AlphaFoldDB" id="A0A150H336"/>
<dbReference type="OrthoDB" id="533321at2759"/>
<protein>
    <recommendedName>
        <fullName evidence="4">DUF493 domain-containing protein</fullName>
    </recommendedName>
</protein>
<dbReference type="SUPFAM" id="SSF117991">
    <property type="entry name" value="YbeD/HP0495-like"/>
    <property type="match status" value="1"/>
</dbReference>
<dbReference type="Gene3D" id="3.30.70.260">
    <property type="match status" value="1"/>
</dbReference>